<comment type="caution">
    <text evidence="1">The sequence shown here is derived from an EMBL/GenBank/DDBJ whole genome shotgun (WGS) entry which is preliminary data.</text>
</comment>
<reference evidence="1 2" key="1">
    <citation type="submission" date="2020-11" db="EMBL/GenBank/DDBJ databases">
        <title>Enhanced detection system for hospital associated transmission using whole genome sequencing surveillance.</title>
        <authorList>
            <person name="Harrison L.H."/>
            <person name="Van Tyne D."/>
            <person name="Marsh J.W."/>
            <person name="Griffith M.P."/>
            <person name="Snyder D.J."/>
            <person name="Cooper V.S."/>
            <person name="Mustapha M."/>
        </authorList>
    </citation>
    <scope>NUCLEOTIDE SEQUENCE [LARGE SCALE GENOMIC DNA]</scope>
    <source>
        <strain evidence="1 2">BC00020</strain>
    </source>
</reference>
<dbReference type="RefSeq" id="WP_126220858.1">
    <property type="nucleotide sequence ID" value="NZ_CADEQL010000002.1"/>
</dbReference>
<dbReference type="Proteomes" id="UP000808215">
    <property type="component" value="Unassembled WGS sequence"/>
</dbReference>
<accession>A0ABS1APM5</accession>
<proteinExistence type="predicted"/>
<evidence type="ECO:0000313" key="1">
    <source>
        <dbReference type="EMBL" id="MBJ9686090.1"/>
    </source>
</evidence>
<evidence type="ECO:0000313" key="2">
    <source>
        <dbReference type="Proteomes" id="UP000808215"/>
    </source>
</evidence>
<name>A0ABS1APM5_BURVI</name>
<sequence>MTAGAARRIGCVHRVPHVIDSDSNSRFDSASEVFRRKILRACASRFGNAFRLRSVTKNCPPRRIRITYIPFHFDAFVVGADQATKSNENEAESHRRAGGIQHLRLAMTEAAS</sequence>
<gene>
    <name evidence="1" type="ORF">I5589_03240</name>
</gene>
<dbReference type="EMBL" id="JADVKH010000004">
    <property type="protein sequence ID" value="MBJ9686090.1"/>
    <property type="molecule type" value="Genomic_DNA"/>
</dbReference>
<organism evidence="1 2">
    <name type="scientific">Burkholderia vietnamiensis</name>
    <dbReference type="NCBI Taxonomy" id="60552"/>
    <lineage>
        <taxon>Bacteria</taxon>
        <taxon>Pseudomonadati</taxon>
        <taxon>Pseudomonadota</taxon>
        <taxon>Betaproteobacteria</taxon>
        <taxon>Burkholderiales</taxon>
        <taxon>Burkholderiaceae</taxon>
        <taxon>Burkholderia</taxon>
        <taxon>Burkholderia cepacia complex</taxon>
    </lineage>
</organism>
<protein>
    <submittedName>
        <fullName evidence="1">Uncharacterized protein</fullName>
    </submittedName>
</protein>
<keyword evidence="2" id="KW-1185">Reference proteome</keyword>